<reference evidence="2" key="1">
    <citation type="journal article" date="2019" name="Int. J. Syst. Evol. Microbiol.">
        <title>The Global Catalogue of Microorganisms (GCM) 10K type strain sequencing project: providing services to taxonomists for standard genome sequencing and annotation.</title>
        <authorList>
            <consortium name="The Broad Institute Genomics Platform"/>
            <consortium name="The Broad Institute Genome Sequencing Center for Infectious Disease"/>
            <person name="Wu L."/>
            <person name="Ma J."/>
        </authorList>
    </citation>
    <scope>NUCLEOTIDE SEQUENCE [LARGE SCALE GENOMIC DNA]</scope>
    <source>
        <strain evidence="2">CGMCC 4.7246</strain>
    </source>
</reference>
<sequence length="374" mass="40416">MTTPKLLAARADVAERAVESRHLRRVWGLPGTALGAVSWPAGPGDRLHVRFNYWWQAHLLDCVLDAQLRSPREARVALVRRLVRGIRVRNLVGWTNDYYDDIAWLGLALLRARHEVGVARPGAVATIARHLRDAWTDHGGGGIWWKRHDDFKNVPANGPAAIFFARLGTPADLGRARSTVDWVDGCLRDGETGLLWDGLHVHPDGSVREVEKNFYTYCQGVVLGACVELGGAYGDQAARIVDAVAEHLAVDGVLRGHGGGDGGLFGGILTRYLAQAALRLDRPQAARAADLVFSSAEAVWANRAAVVGGPLFGPEWGEPACPPAGGAAPGHRWGRGPERGWARPERDLSVQLGGWMAVEAAALLERNGMAPGRR</sequence>
<dbReference type="Gene3D" id="1.50.10.20">
    <property type="match status" value="1"/>
</dbReference>
<organism evidence="1 2">
    <name type="scientific">Saccharothrix lopnurensis</name>
    <dbReference type="NCBI Taxonomy" id="1670621"/>
    <lineage>
        <taxon>Bacteria</taxon>
        <taxon>Bacillati</taxon>
        <taxon>Actinomycetota</taxon>
        <taxon>Actinomycetes</taxon>
        <taxon>Pseudonocardiales</taxon>
        <taxon>Pseudonocardiaceae</taxon>
        <taxon>Saccharothrix</taxon>
    </lineage>
</organism>
<dbReference type="InterPro" id="IPR008928">
    <property type="entry name" value="6-hairpin_glycosidase_sf"/>
</dbReference>
<keyword evidence="2" id="KW-1185">Reference proteome</keyword>
<name>A0ABW1P751_9PSEU</name>
<accession>A0ABW1P751</accession>
<protein>
    <submittedName>
        <fullName evidence="1">Glycoside hydrolase family 76 protein</fullName>
    </submittedName>
</protein>
<dbReference type="InterPro" id="IPR053169">
    <property type="entry name" value="MUG_Protein"/>
</dbReference>
<dbReference type="Proteomes" id="UP001596220">
    <property type="component" value="Unassembled WGS sequence"/>
</dbReference>
<proteinExistence type="predicted"/>
<dbReference type="EMBL" id="JBHSQO010000018">
    <property type="protein sequence ID" value="MFC6091449.1"/>
    <property type="molecule type" value="Genomic_DNA"/>
</dbReference>
<dbReference type="Pfam" id="PF03663">
    <property type="entry name" value="Glyco_hydro_76"/>
    <property type="match status" value="1"/>
</dbReference>
<dbReference type="PANTHER" id="PTHR47791">
    <property type="entry name" value="MEIOTICALLY UP-REGULATED GENE 191 PROTEIN"/>
    <property type="match status" value="1"/>
</dbReference>
<dbReference type="PANTHER" id="PTHR47791:SF3">
    <property type="entry name" value="MEIOTICALLY UP-REGULATED GENE 191 PROTEIN"/>
    <property type="match status" value="1"/>
</dbReference>
<gene>
    <name evidence="1" type="ORF">ACFP3R_19410</name>
</gene>
<dbReference type="SUPFAM" id="SSF48208">
    <property type="entry name" value="Six-hairpin glycosidases"/>
    <property type="match status" value="1"/>
</dbReference>
<comment type="caution">
    <text evidence="1">The sequence shown here is derived from an EMBL/GenBank/DDBJ whole genome shotgun (WGS) entry which is preliminary data.</text>
</comment>
<dbReference type="RefSeq" id="WP_380637647.1">
    <property type="nucleotide sequence ID" value="NZ_JBHSQO010000018.1"/>
</dbReference>
<keyword evidence="1" id="KW-0378">Hydrolase</keyword>
<dbReference type="GO" id="GO:0016787">
    <property type="term" value="F:hydrolase activity"/>
    <property type="evidence" value="ECO:0007669"/>
    <property type="project" value="UniProtKB-KW"/>
</dbReference>
<dbReference type="InterPro" id="IPR005198">
    <property type="entry name" value="Glyco_hydro_76"/>
</dbReference>
<evidence type="ECO:0000313" key="2">
    <source>
        <dbReference type="Proteomes" id="UP001596220"/>
    </source>
</evidence>
<evidence type="ECO:0000313" key="1">
    <source>
        <dbReference type="EMBL" id="MFC6091449.1"/>
    </source>
</evidence>